<dbReference type="InterPro" id="IPR028082">
    <property type="entry name" value="Peripla_BP_I"/>
</dbReference>
<evidence type="ECO:0000256" key="1">
    <source>
        <dbReference type="ARBA" id="ARBA00023015"/>
    </source>
</evidence>
<dbReference type="Proteomes" id="UP000619260">
    <property type="component" value="Unassembled WGS sequence"/>
</dbReference>
<keyword evidence="1" id="KW-0805">Transcription regulation</keyword>
<evidence type="ECO:0000256" key="3">
    <source>
        <dbReference type="ARBA" id="ARBA00023163"/>
    </source>
</evidence>
<dbReference type="RefSeq" id="WP_239153004.1">
    <property type="nucleotide sequence ID" value="NZ_BOPF01000010.1"/>
</dbReference>
<dbReference type="GO" id="GO:0000976">
    <property type="term" value="F:transcription cis-regulatory region binding"/>
    <property type="evidence" value="ECO:0007669"/>
    <property type="project" value="TreeGrafter"/>
</dbReference>
<evidence type="ECO:0000256" key="2">
    <source>
        <dbReference type="ARBA" id="ARBA00023125"/>
    </source>
</evidence>
<dbReference type="PROSITE" id="PS50932">
    <property type="entry name" value="HTH_LACI_2"/>
    <property type="match status" value="1"/>
</dbReference>
<dbReference type="GO" id="GO:0003700">
    <property type="term" value="F:DNA-binding transcription factor activity"/>
    <property type="evidence" value="ECO:0007669"/>
    <property type="project" value="TreeGrafter"/>
</dbReference>
<organism evidence="5 6">
    <name type="scientific">Virgisporangium aliadipatigenens</name>
    <dbReference type="NCBI Taxonomy" id="741659"/>
    <lineage>
        <taxon>Bacteria</taxon>
        <taxon>Bacillati</taxon>
        <taxon>Actinomycetota</taxon>
        <taxon>Actinomycetes</taxon>
        <taxon>Micromonosporales</taxon>
        <taxon>Micromonosporaceae</taxon>
        <taxon>Virgisporangium</taxon>
    </lineage>
</organism>
<dbReference type="CDD" id="cd01392">
    <property type="entry name" value="HTH_LacI"/>
    <property type="match status" value="1"/>
</dbReference>
<keyword evidence="2" id="KW-0238">DNA-binding</keyword>
<accession>A0A8J3YL46</accession>
<dbReference type="SUPFAM" id="SSF47413">
    <property type="entry name" value="lambda repressor-like DNA-binding domains"/>
    <property type="match status" value="1"/>
</dbReference>
<feature type="domain" description="HTH lacI-type" evidence="4">
    <location>
        <begin position="8"/>
        <end position="62"/>
    </location>
</feature>
<sequence length="343" mass="36506">MARQVEPVSMEDVARRAGVSTATVSRTLRGLPNVSADTRGRVLAAAAELSYVVSPIASRLASRRTHTVGVVVPHAARWYFSKVVAGAEEVLREAGLDLLLYSLGDLSARTRFFDQLPLRRRVDAVLTVAMPLTEPEYEAVHTLGVPVVATGLRATGTHCVRIDDTGVMLTAVEHLAGLGHRRIGMISTYADQSMWLPVAHERRAGYLAGLAVTGLPVEPDLVVSVPFGVSGGERAMRRLMERPDPPSAVVAESDELAFGAVAAARRMGLAVPGDVSVVGIDDHDLSDVMDLTTVRQEVVEQGVQAGRMIVRAVQHPGEEPRELVLPTSLVVRGSTAPVAGSSP</sequence>
<dbReference type="Pfam" id="PF00356">
    <property type="entry name" value="LacI"/>
    <property type="match status" value="1"/>
</dbReference>
<dbReference type="CDD" id="cd06267">
    <property type="entry name" value="PBP1_LacI_sugar_binding-like"/>
    <property type="match status" value="1"/>
</dbReference>
<dbReference type="InterPro" id="IPR046335">
    <property type="entry name" value="LacI/GalR-like_sensor"/>
</dbReference>
<dbReference type="PANTHER" id="PTHR30146:SF138">
    <property type="entry name" value="TRANSCRIPTIONAL REGULATORY PROTEIN"/>
    <property type="match status" value="1"/>
</dbReference>
<keyword evidence="3" id="KW-0804">Transcription</keyword>
<evidence type="ECO:0000313" key="6">
    <source>
        <dbReference type="Proteomes" id="UP000619260"/>
    </source>
</evidence>
<dbReference type="Gene3D" id="1.10.260.40">
    <property type="entry name" value="lambda repressor-like DNA-binding domains"/>
    <property type="match status" value="1"/>
</dbReference>
<dbReference type="AlphaFoldDB" id="A0A8J3YL46"/>
<evidence type="ECO:0000259" key="4">
    <source>
        <dbReference type="PROSITE" id="PS50932"/>
    </source>
</evidence>
<dbReference type="EMBL" id="BOPF01000010">
    <property type="protein sequence ID" value="GIJ46412.1"/>
    <property type="molecule type" value="Genomic_DNA"/>
</dbReference>
<reference evidence="5" key="1">
    <citation type="submission" date="2021-01" db="EMBL/GenBank/DDBJ databases">
        <title>Whole genome shotgun sequence of Virgisporangium aliadipatigenens NBRC 105644.</title>
        <authorList>
            <person name="Komaki H."/>
            <person name="Tamura T."/>
        </authorList>
    </citation>
    <scope>NUCLEOTIDE SEQUENCE</scope>
    <source>
        <strain evidence="5">NBRC 105644</strain>
    </source>
</reference>
<gene>
    <name evidence="5" type="ORF">Val02_32980</name>
</gene>
<keyword evidence="6" id="KW-1185">Reference proteome</keyword>
<dbReference type="InterPro" id="IPR010982">
    <property type="entry name" value="Lambda_DNA-bd_dom_sf"/>
</dbReference>
<dbReference type="SMART" id="SM00354">
    <property type="entry name" value="HTH_LACI"/>
    <property type="match status" value="1"/>
</dbReference>
<comment type="caution">
    <text evidence="5">The sequence shown here is derived from an EMBL/GenBank/DDBJ whole genome shotgun (WGS) entry which is preliminary data.</text>
</comment>
<dbReference type="Gene3D" id="3.40.50.2300">
    <property type="match status" value="2"/>
</dbReference>
<name>A0A8J3YL46_9ACTN</name>
<proteinExistence type="predicted"/>
<evidence type="ECO:0000313" key="5">
    <source>
        <dbReference type="EMBL" id="GIJ46412.1"/>
    </source>
</evidence>
<dbReference type="PANTHER" id="PTHR30146">
    <property type="entry name" value="LACI-RELATED TRANSCRIPTIONAL REPRESSOR"/>
    <property type="match status" value="1"/>
</dbReference>
<dbReference type="InterPro" id="IPR000843">
    <property type="entry name" value="HTH_LacI"/>
</dbReference>
<protein>
    <submittedName>
        <fullName evidence="5">LacI family transcriptional regulator</fullName>
    </submittedName>
</protein>
<dbReference type="Pfam" id="PF13377">
    <property type="entry name" value="Peripla_BP_3"/>
    <property type="match status" value="1"/>
</dbReference>
<dbReference type="SUPFAM" id="SSF53822">
    <property type="entry name" value="Periplasmic binding protein-like I"/>
    <property type="match status" value="1"/>
</dbReference>